<name>A7TFY0_VANPO</name>
<dbReference type="InterPro" id="IPR000504">
    <property type="entry name" value="RRM_dom"/>
</dbReference>
<organism evidence="7">
    <name type="scientific">Vanderwaltozyma polyspora (strain ATCC 22028 / DSM 70294 / BCRC 21397 / CBS 2163 / NBRC 10782 / NRRL Y-8283 / UCD 57-17)</name>
    <name type="common">Kluyveromyces polysporus</name>
    <dbReference type="NCBI Taxonomy" id="436907"/>
    <lineage>
        <taxon>Eukaryota</taxon>
        <taxon>Fungi</taxon>
        <taxon>Dikarya</taxon>
        <taxon>Ascomycota</taxon>
        <taxon>Saccharomycotina</taxon>
        <taxon>Saccharomycetes</taxon>
        <taxon>Saccharomycetales</taxon>
        <taxon>Saccharomycetaceae</taxon>
        <taxon>Vanderwaltozyma</taxon>
    </lineage>
</organism>
<evidence type="ECO:0000256" key="2">
    <source>
        <dbReference type="PROSITE-ProRule" id="PRU00176"/>
    </source>
</evidence>
<proteinExistence type="predicted"/>
<dbReference type="InParanoid" id="A7TFY0"/>
<dbReference type="FunCoup" id="A7TFY0">
    <property type="interactions" value="272"/>
</dbReference>
<feature type="compositionally biased region" description="Basic and acidic residues" evidence="3">
    <location>
        <begin position="255"/>
        <end position="289"/>
    </location>
</feature>
<dbReference type="HOGENOM" id="CLU_036630_0_0_1"/>
<dbReference type="InterPro" id="IPR002075">
    <property type="entry name" value="NTF2_dom"/>
</dbReference>
<dbReference type="EMBL" id="DS480385">
    <property type="protein sequence ID" value="EDO18737.1"/>
    <property type="molecule type" value="Genomic_DNA"/>
</dbReference>
<accession>A7TFY0</accession>
<dbReference type="GeneID" id="5547049"/>
<feature type="domain" description="NTF2" evidence="5">
    <location>
        <begin position="8"/>
        <end position="140"/>
    </location>
</feature>
<feature type="compositionally biased region" description="Basic residues" evidence="3">
    <location>
        <begin position="397"/>
        <end position="408"/>
    </location>
</feature>
<evidence type="ECO:0008006" key="8">
    <source>
        <dbReference type="Google" id="ProtNLM"/>
    </source>
</evidence>
<evidence type="ECO:0000259" key="4">
    <source>
        <dbReference type="PROSITE" id="PS50102"/>
    </source>
</evidence>
<dbReference type="InterPro" id="IPR039539">
    <property type="entry name" value="Ras_GTPase_bind_prot"/>
</dbReference>
<dbReference type="OMA" id="KTYYQRM"/>
<dbReference type="SUPFAM" id="SSF54427">
    <property type="entry name" value="NTF2-like"/>
    <property type="match status" value="1"/>
</dbReference>
<feature type="compositionally biased region" description="Low complexity" evidence="3">
    <location>
        <begin position="229"/>
        <end position="243"/>
    </location>
</feature>
<dbReference type="PROSITE" id="PS50102">
    <property type="entry name" value="RRM"/>
    <property type="match status" value="1"/>
</dbReference>
<feature type="region of interest" description="Disordered" evidence="3">
    <location>
        <begin position="255"/>
        <end position="305"/>
    </location>
</feature>
<feature type="region of interest" description="Disordered" evidence="3">
    <location>
        <begin position="179"/>
        <end position="243"/>
    </location>
</feature>
<dbReference type="GO" id="GO:1990861">
    <property type="term" value="C:Ubp3-Bre5 deubiquitination complex"/>
    <property type="evidence" value="ECO:0007669"/>
    <property type="project" value="TreeGrafter"/>
</dbReference>
<dbReference type="eggNOG" id="KOG0116">
    <property type="taxonomic scope" value="Eukaryota"/>
</dbReference>
<dbReference type="PROSITE" id="PS50177">
    <property type="entry name" value="NTF2_DOMAIN"/>
    <property type="match status" value="1"/>
</dbReference>
<dbReference type="Proteomes" id="UP000000267">
    <property type="component" value="Unassembled WGS sequence"/>
</dbReference>
<dbReference type="Pfam" id="PF02136">
    <property type="entry name" value="NTF2"/>
    <property type="match status" value="1"/>
</dbReference>
<dbReference type="Gene3D" id="3.10.450.50">
    <property type="match status" value="1"/>
</dbReference>
<dbReference type="PhylomeDB" id="A7TFY0"/>
<dbReference type="GO" id="GO:0003729">
    <property type="term" value="F:mRNA binding"/>
    <property type="evidence" value="ECO:0007669"/>
    <property type="project" value="TreeGrafter"/>
</dbReference>
<dbReference type="FunFam" id="3.10.450.50:FF:000017">
    <property type="entry name" value="UBP3-associated protein BRE5"/>
    <property type="match status" value="1"/>
</dbReference>
<dbReference type="GO" id="GO:0034517">
    <property type="term" value="P:ribophagy"/>
    <property type="evidence" value="ECO:0007669"/>
    <property type="project" value="TreeGrafter"/>
</dbReference>
<feature type="compositionally biased region" description="Basic and acidic residues" evidence="3">
    <location>
        <begin position="180"/>
        <end position="213"/>
    </location>
</feature>
<feature type="compositionally biased region" description="Low complexity" evidence="3">
    <location>
        <begin position="385"/>
        <end position="396"/>
    </location>
</feature>
<evidence type="ECO:0000256" key="3">
    <source>
        <dbReference type="SAM" id="MobiDB-lite"/>
    </source>
</evidence>
<evidence type="ECO:0000259" key="5">
    <source>
        <dbReference type="PROSITE" id="PS50177"/>
    </source>
</evidence>
<reference evidence="6 7" key="1">
    <citation type="journal article" date="2007" name="Proc. Natl. Acad. Sci. U.S.A.">
        <title>Independent sorting-out of thousands of duplicated gene pairs in two yeast species descended from a whole-genome duplication.</title>
        <authorList>
            <person name="Scannell D.R."/>
            <person name="Frank A.C."/>
            <person name="Conant G.C."/>
            <person name="Byrne K.P."/>
            <person name="Woolfit M."/>
            <person name="Wolfe K.H."/>
        </authorList>
    </citation>
    <scope>NUCLEOTIDE SEQUENCE [LARGE SCALE GENOMIC DNA]</scope>
    <source>
        <strain evidence="7">ATCC 22028 / DSM 70294 / BCRC 21397 / CBS 2163 / NBRC 10782 / NRRL Y-8283 / UCD 57-17</strain>
    </source>
</reference>
<dbReference type="GO" id="GO:1990904">
    <property type="term" value="C:ribonucleoprotein complex"/>
    <property type="evidence" value="ECO:0007669"/>
    <property type="project" value="TreeGrafter"/>
</dbReference>
<keyword evidence="7" id="KW-1185">Reference proteome</keyword>
<dbReference type="InterPro" id="IPR032710">
    <property type="entry name" value="NTF2-like_dom_sf"/>
</dbReference>
<dbReference type="RefSeq" id="XP_001646595.1">
    <property type="nucleotide sequence ID" value="XM_001646545.1"/>
</dbReference>
<dbReference type="InterPro" id="IPR018222">
    <property type="entry name" value="Nuclear_transport_factor_2_euk"/>
</dbReference>
<evidence type="ECO:0000256" key="1">
    <source>
        <dbReference type="ARBA" id="ARBA00022884"/>
    </source>
</evidence>
<dbReference type="GO" id="GO:0016579">
    <property type="term" value="P:protein deubiquitination"/>
    <property type="evidence" value="ECO:0007669"/>
    <property type="project" value="TreeGrafter"/>
</dbReference>
<sequence>MTATVVEIGHLFLKTYYERMSKDPSKVSALYSNTAELTHINYQLDFKEDLITVPTVKITGKENISKFFTRNNKKVCDLKVKIDSCDIQSTGVSRSGVIILTTGELFWTGTPTYRFCQTFVLERIENNANALDIVNDIIRFIPEPSYEYQIQPSNSVTSNKVENQVAIEETVTKSNDIDVEESKKDSAIEVSREDSEIIQNEIDKSDEKTEPKDSTSFTEASTELEIANTTDDSTTSVSGSSPVPVKISWASKLASVEHKTTEQPSNKDDSSDETKQKASIDKKSSEFGSKENNNSRSNKKKQMFSTVNKDGFYPIYIRGTAGVSEEKLKSTLEKEFGTVMKITNADNFAVVDFELQKSQTEALEKRKIKVEDIEVHLERKTLRKSTSTSPVSSNTSRQHKKHYMKKRD</sequence>
<dbReference type="OrthoDB" id="339151at2759"/>
<dbReference type="STRING" id="436907.A7TFY0"/>
<evidence type="ECO:0000313" key="6">
    <source>
        <dbReference type="EMBL" id="EDO18737.1"/>
    </source>
</evidence>
<protein>
    <recommendedName>
        <fullName evidence="8">NTF2 domain-containing protein</fullName>
    </recommendedName>
</protein>
<dbReference type="AlphaFoldDB" id="A7TFY0"/>
<keyword evidence="1 2" id="KW-0694">RNA-binding</keyword>
<dbReference type="PANTHER" id="PTHR10693">
    <property type="entry name" value="RAS GTPASE-ACTIVATING PROTEIN-BINDING PROTEIN"/>
    <property type="match status" value="1"/>
</dbReference>
<dbReference type="CDD" id="cd00780">
    <property type="entry name" value="NTF2"/>
    <property type="match status" value="1"/>
</dbReference>
<feature type="domain" description="RRM" evidence="4">
    <location>
        <begin position="313"/>
        <end position="389"/>
    </location>
</feature>
<dbReference type="PANTHER" id="PTHR10693:SF20">
    <property type="entry name" value="AT27578P"/>
    <property type="match status" value="1"/>
</dbReference>
<dbReference type="KEGG" id="vpo:Kpol_1028p9"/>
<evidence type="ECO:0000313" key="7">
    <source>
        <dbReference type="Proteomes" id="UP000000267"/>
    </source>
</evidence>
<gene>
    <name evidence="6" type="ORF">Kpol_1028p9</name>
</gene>
<dbReference type="GO" id="GO:0005829">
    <property type="term" value="C:cytosol"/>
    <property type="evidence" value="ECO:0007669"/>
    <property type="project" value="TreeGrafter"/>
</dbReference>
<feature type="region of interest" description="Disordered" evidence="3">
    <location>
        <begin position="379"/>
        <end position="408"/>
    </location>
</feature>